<evidence type="ECO:0000259" key="2">
    <source>
        <dbReference type="Pfam" id="PF07859"/>
    </source>
</evidence>
<evidence type="ECO:0000313" key="4">
    <source>
        <dbReference type="Proteomes" id="UP000198796"/>
    </source>
</evidence>
<feature type="domain" description="Alpha/beta hydrolase fold-3" evidence="2">
    <location>
        <begin position="68"/>
        <end position="184"/>
    </location>
</feature>
<evidence type="ECO:0000256" key="1">
    <source>
        <dbReference type="ARBA" id="ARBA00022801"/>
    </source>
</evidence>
<dbReference type="Gene3D" id="3.40.50.1820">
    <property type="entry name" value="alpha/beta hydrolase"/>
    <property type="match status" value="1"/>
</dbReference>
<dbReference type="InterPro" id="IPR050300">
    <property type="entry name" value="GDXG_lipolytic_enzyme"/>
</dbReference>
<keyword evidence="1 3" id="KW-0378">Hydrolase</keyword>
<name>A0A1I0XSW9_9RHOB</name>
<keyword evidence="4" id="KW-1185">Reference proteome</keyword>
<dbReference type="InterPro" id="IPR029058">
    <property type="entry name" value="AB_hydrolase_fold"/>
</dbReference>
<reference evidence="3 4" key="1">
    <citation type="submission" date="2016-10" db="EMBL/GenBank/DDBJ databases">
        <authorList>
            <person name="de Groot N.N."/>
        </authorList>
    </citation>
    <scope>NUCLEOTIDE SEQUENCE [LARGE SCALE GENOMIC DNA]</scope>
    <source>
        <strain evidence="3 4">DSM 29316</strain>
    </source>
</reference>
<dbReference type="SUPFAM" id="SSF53474">
    <property type="entry name" value="alpha/beta-Hydrolases"/>
    <property type="match status" value="1"/>
</dbReference>
<evidence type="ECO:0000313" key="3">
    <source>
        <dbReference type="EMBL" id="SFB04102.1"/>
    </source>
</evidence>
<dbReference type="AlphaFoldDB" id="A0A1I0XSW9"/>
<dbReference type="InterPro" id="IPR013094">
    <property type="entry name" value="AB_hydrolase_3"/>
</dbReference>
<dbReference type="STRING" id="871651.SAMN05421688_2454"/>
<dbReference type="Pfam" id="PF07859">
    <property type="entry name" value="Abhydrolase_3"/>
    <property type="match status" value="1"/>
</dbReference>
<dbReference type="OrthoDB" id="9771666at2"/>
<dbReference type="PANTHER" id="PTHR48081:SF33">
    <property type="entry name" value="KYNURENINE FORMAMIDASE"/>
    <property type="match status" value="1"/>
</dbReference>
<organism evidence="3 4">
    <name type="scientific">Poseidonocella pacifica</name>
    <dbReference type="NCBI Taxonomy" id="871651"/>
    <lineage>
        <taxon>Bacteria</taxon>
        <taxon>Pseudomonadati</taxon>
        <taxon>Pseudomonadota</taxon>
        <taxon>Alphaproteobacteria</taxon>
        <taxon>Rhodobacterales</taxon>
        <taxon>Roseobacteraceae</taxon>
        <taxon>Poseidonocella</taxon>
    </lineage>
</organism>
<dbReference type="Proteomes" id="UP000198796">
    <property type="component" value="Unassembled WGS sequence"/>
</dbReference>
<accession>A0A1I0XSW9</accession>
<protein>
    <submittedName>
        <fullName evidence="3">Alpha/beta hydrolase fold</fullName>
    </submittedName>
</protein>
<proteinExistence type="predicted"/>
<sequence>MELDDAYANAPYIPGAEKFPARWADDAASFRARASMDGRARLDLPYGTGPREVLDLFLPDGTPQGLAVFVHGGYWLRFDKSSWSHLAQGPLAHGWAVALPSYDLAPKARIPQITAQITRAIESAAQEIAGPIRLAGHSAGGHLVARMRDPRLLPPQTASRLARILPISPVSDLRPLLRTSMNRDLKLDAQSATAESPVLMHDLLPVPTTVWVGAKERPAFLDQARWLAEAWAADHTVEKDRHHFDVIDSLAAPEGALTKALLA</sequence>
<dbReference type="GO" id="GO:0016787">
    <property type="term" value="F:hydrolase activity"/>
    <property type="evidence" value="ECO:0007669"/>
    <property type="project" value="UniProtKB-KW"/>
</dbReference>
<dbReference type="EMBL" id="FOJU01000004">
    <property type="protein sequence ID" value="SFB04102.1"/>
    <property type="molecule type" value="Genomic_DNA"/>
</dbReference>
<gene>
    <name evidence="3" type="ORF">SAMN05421688_2454</name>
</gene>
<dbReference type="RefSeq" id="WP_092065299.1">
    <property type="nucleotide sequence ID" value="NZ_FOJU01000004.1"/>
</dbReference>
<dbReference type="PANTHER" id="PTHR48081">
    <property type="entry name" value="AB HYDROLASE SUPERFAMILY PROTEIN C4A8.06C"/>
    <property type="match status" value="1"/>
</dbReference>